<dbReference type="Proteomes" id="UP000237968">
    <property type="component" value="Unassembled WGS sequence"/>
</dbReference>
<proteinExistence type="predicted"/>
<protein>
    <recommendedName>
        <fullName evidence="4">Endo-1,4-beta-xylanase A</fullName>
    </recommendedName>
</protein>
<evidence type="ECO:0000313" key="2">
    <source>
        <dbReference type="EMBL" id="PRQ04081.1"/>
    </source>
</evidence>
<dbReference type="AlphaFoldDB" id="A0A2S9YGB5"/>
<gene>
    <name evidence="2" type="ORF">ENSA5_11290</name>
</gene>
<keyword evidence="3" id="KW-1185">Reference proteome</keyword>
<comment type="caution">
    <text evidence="2">The sequence shown here is derived from an EMBL/GenBank/DDBJ whole genome shotgun (WGS) entry which is preliminary data.</text>
</comment>
<evidence type="ECO:0008006" key="4">
    <source>
        <dbReference type="Google" id="ProtNLM"/>
    </source>
</evidence>
<organism evidence="2 3">
    <name type="scientific">Enhygromyxa salina</name>
    <dbReference type="NCBI Taxonomy" id="215803"/>
    <lineage>
        <taxon>Bacteria</taxon>
        <taxon>Pseudomonadati</taxon>
        <taxon>Myxococcota</taxon>
        <taxon>Polyangia</taxon>
        <taxon>Nannocystales</taxon>
        <taxon>Nannocystaceae</taxon>
        <taxon>Enhygromyxa</taxon>
    </lineage>
</organism>
<feature type="region of interest" description="Disordered" evidence="1">
    <location>
        <begin position="22"/>
        <end position="99"/>
    </location>
</feature>
<sequence>MHRRATVLALCLVGCSTGEETLSTDTFSTLDNEDAETSGDGDSGDGDGDTVGDGDGDGDGDSGDGDSGDGDSGDGDGDSGDGDGDSGDGDGDGDSGDGDVCDRNLYVHHLDNNSWDTQPLDAVWTGPNAPPCSVEPMATNYLEIWDQLLVWGADGFFYRRVGGAWQPPEPIADRWAVIADLPLDSVHYTPPLNGSSSAVLVFTSLPTAYVYEVFEDGSSTYDQSIEMMDEPLPGPPQSSSRRNWAVVLANAELLGQAEWWTSWQGFDNGKVYRADGAFIWDSWAENQAPVFVGAPGSLDPSTIEAGWGDYDLNRAYLVGP</sequence>
<reference evidence="2 3" key="1">
    <citation type="submission" date="2018-03" db="EMBL/GenBank/DDBJ databases">
        <title>Draft Genome Sequences of the Obligatory Marine Myxobacteria Enhygromyxa salina SWB005.</title>
        <authorList>
            <person name="Poehlein A."/>
            <person name="Moghaddam J.A."/>
            <person name="Harms H."/>
            <person name="Alanjari M."/>
            <person name="Koenig G.M."/>
            <person name="Daniel R."/>
            <person name="Schaeberle T.F."/>
        </authorList>
    </citation>
    <scope>NUCLEOTIDE SEQUENCE [LARGE SCALE GENOMIC DNA]</scope>
    <source>
        <strain evidence="2 3">SWB005</strain>
    </source>
</reference>
<feature type="compositionally biased region" description="Acidic residues" evidence="1">
    <location>
        <begin position="31"/>
        <end position="99"/>
    </location>
</feature>
<accession>A0A2S9YGB5</accession>
<evidence type="ECO:0000313" key="3">
    <source>
        <dbReference type="Proteomes" id="UP000237968"/>
    </source>
</evidence>
<name>A0A2S9YGB5_9BACT</name>
<evidence type="ECO:0000256" key="1">
    <source>
        <dbReference type="SAM" id="MobiDB-lite"/>
    </source>
</evidence>
<dbReference type="EMBL" id="PVNK01000064">
    <property type="protein sequence ID" value="PRQ04081.1"/>
    <property type="molecule type" value="Genomic_DNA"/>
</dbReference>
<dbReference type="RefSeq" id="WP_181197412.1">
    <property type="nucleotide sequence ID" value="NZ_PVNK01000064.1"/>
</dbReference>